<dbReference type="EMBL" id="CAJVQA010004465">
    <property type="protein sequence ID" value="CAG8599455.1"/>
    <property type="molecule type" value="Genomic_DNA"/>
</dbReference>
<organism evidence="2 3">
    <name type="scientific">Cetraspora pellucida</name>
    <dbReference type="NCBI Taxonomy" id="1433469"/>
    <lineage>
        <taxon>Eukaryota</taxon>
        <taxon>Fungi</taxon>
        <taxon>Fungi incertae sedis</taxon>
        <taxon>Mucoromycota</taxon>
        <taxon>Glomeromycotina</taxon>
        <taxon>Glomeromycetes</taxon>
        <taxon>Diversisporales</taxon>
        <taxon>Gigasporaceae</taxon>
        <taxon>Cetraspora</taxon>
    </lineage>
</organism>
<proteinExistence type="predicted"/>
<dbReference type="Proteomes" id="UP000789759">
    <property type="component" value="Unassembled WGS sequence"/>
</dbReference>
<evidence type="ECO:0000313" key="2">
    <source>
        <dbReference type="EMBL" id="CAG8599455.1"/>
    </source>
</evidence>
<sequence>MSYDVHYLAYKHENLKISTQSQSVFRAATILENGPVSPANVITYPNDTVAVRLSYNLTCPNNNITIIPLRFIFSNMTLIIADIAYTIPSINYCPTNRTNTTTLSDKIDIFALPDNFLLIRYWNVPNDSPNMVQYYGLIVSITGDIINGNTPVVLSDPISITNATVSNSQITTLNFGQKGILFASSFDPTTITWTRFTWDSNRQALNNDSQNVITAPTNYQIDDFKTFITIDGGYGLVYAVRLQNQDVLIPSTSIHPTTITVFLTTLKSDSRNFSTPVIIYQSTLTETKISISECQSNSGGRPGCVCYIHGQSTPESLTPGVNFWQMIFFLAAGTVVSAVDLPNNFVTGGDVITYNITYSLHDDGILMLGRNQNGTLRGSIYNDNGVYVQDWGLPQSQGMLASYTDNTNTVWAIAPSINNSWTVYSIILPSLLPRDILLLNPSIESIYPTVNSSIPLYTSSITITFNQDVVPSVANISIYQRTNTSDNLRQTLSANSSAVHFITRREILVDVLPSTFNQEGANYFITIDPNFVMLRLPYEPLPGVSNGTWSFFTENVTNPFTENTDVAIRLTEEATTHFDKLNETAKSAYYDELITSFANAISVNTTRLSMQRRYQHDGNLKEPWPILFRVTLIAAQDSNEISTQEMYESLRVLVTNKSITSLMFYESTASLDSEFGVMQLMSIWERYRFEIAGVICIIFVLFVVIFLANHTHPEGRSMELFKFVLIMSDFVLDIFFLFTRGHDVPVLFLPSLLIILVGICVNFFITMFIFFKEFYGNDNFHNWARQNVVASSVFIVLSYCDIEALDFVSSDISNSSCVQAPFSEVTNIVSHIYDCIVMVRDSRKADLSRKTYKEWWQVGKASASKRISSRKHPHFLSGFVPVQPGPVIQVTTPEASTGIISEEIPDEEEADENLGAGVGGS</sequence>
<feature type="transmembrane region" description="Helical" evidence="1">
    <location>
        <begin position="720"/>
        <end position="738"/>
    </location>
</feature>
<feature type="transmembrane region" description="Helical" evidence="1">
    <location>
        <begin position="687"/>
        <end position="708"/>
    </location>
</feature>
<keyword evidence="1" id="KW-0812">Transmembrane</keyword>
<gene>
    <name evidence="2" type="ORF">CPELLU_LOCUS6921</name>
</gene>
<dbReference type="OrthoDB" id="2338688at2759"/>
<feature type="transmembrane region" description="Helical" evidence="1">
    <location>
        <begin position="744"/>
        <end position="771"/>
    </location>
</feature>
<evidence type="ECO:0000313" key="3">
    <source>
        <dbReference type="Proteomes" id="UP000789759"/>
    </source>
</evidence>
<comment type="caution">
    <text evidence="2">The sequence shown here is derived from an EMBL/GenBank/DDBJ whole genome shotgun (WGS) entry which is preliminary data.</text>
</comment>
<accession>A0A9N9CGF3</accession>
<keyword evidence="3" id="KW-1185">Reference proteome</keyword>
<name>A0A9N9CGF3_9GLOM</name>
<keyword evidence="1" id="KW-1133">Transmembrane helix</keyword>
<keyword evidence="1" id="KW-0472">Membrane</keyword>
<reference evidence="2" key="1">
    <citation type="submission" date="2021-06" db="EMBL/GenBank/DDBJ databases">
        <authorList>
            <person name="Kallberg Y."/>
            <person name="Tangrot J."/>
            <person name="Rosling A."/>
        </authorList>
    </citation>
    <scope>NUCLEOTIDE SEQUENCE</scope>
    <source>
        <strain evidence="2">FL966</strain>
    </source>
</reference>
<protein>
    <submittedName>
        <fullName evidence="2">8012_t:CDS:1</fullName>
    </submittedName>
</protein>
<evidence type="ECO:0000256" key="1">
    <source>
        <dbReference type="SAM" id="Phobius"/>
    </source>
</evidence>
<dbReference type="AlphaFoldDB" id="A0A9N9CGF3"/>